<dbReference type="CDD" id="cd06558">
    <property type="entry name" value="crotonase-like"/>
    <property type="match status" value="1"/>
</dbReference>
<accession>A0A4Q1KES3</accession>
<keyword evidence="3" id="KW-0413">Isomerase</keyword>
<evidence type="ECO:0000313" key="4">
    <source>
        <dbReference type="Proteomes" id="UP000290958"/>
    </source>
</evidence>
<reference evidence="4" key="1">
    <citation type="submission" date="2019-01" db="EMBL/GenBank/DDBJ databases">
        <title>Cytophagaceae bacterium strain CAR-16.</title>
        <authorList>
            <person name="Chen W.-M."/>
        </authorList>
    </citation>
    <scope>NUCLEOTIDE SEQUENCE [LARGE SCALE GENOMIC DNA]</scope>
    <source>
        <strain evidence="4">CHR27</strain>
    </source>
</reference>
<dbReference type="GO" id="GO:0016853">
    <property type="term" value="F:isomerase activity"/>
    <property type="evidence" value="ECO:0007669"/>
    <property type="project" value="UniProtKB-KW"/>
</dbReference>
<dbReference type="InterPro" id="IPR014748">
    <property type="entry name" value="Enoyl-CoA_hydra_C"/>
</dbReference>
<dbReference type="GO" id="GO:0004300">
    <property type="term" value="F:enoyl-CoA hydratase activity"/>
    <property type="evidence" value="ECO:0007669"/>
    <property type="project" value="UniProtKB-EC"/>
</dbReference>
<evidence type="ECO:0000313" key="3">
    <source>
        <dbReference type="EMBL" id="RXR27256.1"/>
    </source>
</evidence>
<dbReference type="PANTHER" id="PTHR43459:SF1">
    <property type="entry name" value="EG:BACN32G11.4 PROTEIN"/>
    <property type="match status" value="1"/>
</dbReference>
<dbReference type="EMBL" id="SBKP01000013">
    <property type="protein sequence ID" value="RXR27256.1"/>
    <property type="molecule type" value="Genomic_DNA"/>
</dbReference>
<keyword evidence="4" id="KW-1185">Reference proteome</keyword>
<organism evidence="3 4">
    <name type="scientific">Sphingobium fluviale</name>
    <dbReference type="NCBI Taxonomy" id="2506423"/>
    <lineage>
        <taxon>Bacteria</taxon>
        <taxon>Pseudomonadati</taxon>
        <taxon>Pseudomonadota</taxon>
        <taxon>Alphaproteobacteria</taxon>
        <taxon>Sphingomonadales</taxon>
        <taxon>Sphingomonadaceae</taxon>
        <taxon>Sphingobium</taxon>
    </lineage>
</organism>
<comment type="similarity">
    <text evidence="1 2">Belongs to the enoyl-CoA hydratase/isomerase family.</text>
</comment>
<dbReference type="Gene3D" id="3.90.226.10">
    <property type="entry name" value="2-enoyl-CoA Hydratase, Chain A, domain 1"/>
    <property type="match status" value="1"/>
</dbReference>
<dbReference type="Proteomes" id="UP000290958">
    <property type="component" value="Unassembled WGS sequence"/>
</dbReference>
<dbReference type="SUPFAM" id="SSF52096">
    <property type="entry name" value="ClpP/crotonase"/>
    <property type="match status" value="1"/>
</dbReference>
<name>A0A4Q1KES3_9SPHN</name>
<comment type="caution">
    <text evidence="3">The sequence shown here is derived from an EMBL/GenBank/DDBJ whole genome shotgun (WGS) entry which is preliminary data.</text>
</comment>
<dbReference type="InterPro" id="IPR029045">
    <property type="entry name" value="ClpP/crotonase-like_dom_sf"/>
</dbReference>
<keyword evidence="3" id="KW-0456">Lyase</keyword>
<dbReference type="Gene3D" id="1.10.12.10">
    <property type="entry name" value="Lyase 2-enoyl-coa Hydratase, Chain A, domain 2"/>
    <property type="match status" value="1"/>
</dbReference>
<dbReference type="Pfam" id="PF00378">
    <property type="entry name" value="ECH_1"/>
    <property type="match status" value="1"/>
</dbReference>
<sequence>MSYETLIYALEGGVATITLNRPERMNALSFTLLTELTQAVAQAQADGARALVLTGAGGAFCSGADLIGDGQGMPEDLGALLDTYYRPAVQALADANIPIISAINGPAVGAGLSFALAADIVVMARSAYLMLAFANIGLVPDAAATWLVAKSAGRAKALEMALLGEKVSAEQALDLGLVTRLADDDTVLADATAIATKLARGPSVALGMIRKQVAAALNMTLIETFEVEKSNQQAAGRTRDFREAVQAFAEKRKPDFRGE</sequence>
<dbReference type="InterPro" id="IPR001753">
    <property type="entry name" value="Enoyl-CoA_hydra/iso"/>
</dbReference>
<gene>
    <name evidence="3" type="ORF">EQG66_12355</name>
</gene>
<dbReference type="AlphaFoldDB" id="A0A4Q1KES3"/>
<dbReference type="PANTHER" id="PTHR43459">
    <property type="entry name" value="ENOYL-COA HYDRATASE"/>
    <property type="match status" value="1"/>
</dbReference>
<protein>
    <submittedName>
        <fullName evidence="3">2-(1,2-epoxy-1,2-dihydrophenyl)acetyl-CoA isomerase</fullName>
        <ecNumber evidence="3">4.2.1.17</ecNumber>
    </submittedName>
</protein>
<evidence type="ECO:0000256" key="1">
    <source>
        <dbReference type="ARBA" id="ARBA00005254"/>
    </source>
</evidence>
<dbReference type="PROSITE" id="PS00166">
    <property type="entry name" value="ENOYL_COA_HYDRATASE"/>
    <property type="match status" value="1"/>
</dbReference>
<dbReference type="InterPro" id="IPR018376">
    <property type="entry name" value="Enoyl-CoA_hyd/isom_CS"/>
</dbReference>
<evidence type="ECO:0000256" key="2">
    <source>
        <dbReference type="RuleBase" id="RU003707"/>
    </source>
</evidence>
<dbReference type="RefSeq" id="WP_129404899.1">
    <property type="nucleotide sequence ID" value="NZ_SBKP01000013.1"/>
</dbReference>
<proteinExistence type="inferred from homology"/>
<dbReference type="OrthoDB" id="9777711at2"/>
<dbReference type="EC" id="4.2.1.17" evidence="3"/>